<dbReference type="Gene3D" id="3.40.50.2000">
    <property type="entry name" value="Glycogen Phosphorylase B"/>
    <property type="match status" value="2"/>
</dbReference>
<dbReference type="Proteomes" id="UP000612349">
    <property type="component" value="Unassembled WGS sequence"/>
</dbReference>
<dbReference type="EMBL" id="BMIP01000003">
    <property type="protein sequence ID" value="GGD67683.1"/>
    <property type="molecule type" value="Genomic_DNA"/>
</dbReference>
<gene>
    <name evidence="2" type="ORF">GCM10010990_16480</name>
</gene>
<dbReference type="RefSeq" id="WP_082922136.1">
    <property type="nucleotide sequence ID" value="NZ_LYWZ01000020.1"/>
</dbReference>
<keyword evidence="3" id="KW-1185">Reference proteome</keyword>
<name>A0A917DSS7_9SPHN</name>
<dbReference type="OrthoDB" id="5443996at2"/>
<reference evidence="2" key="1">
    <citation type="journal article" date="2014" name="Int. J. Syst. Evol. Microbiol.">
        <title>Complete genome sequence of Corynebacterium casei LMG S-19264T (=DSM 44701T), isolated from a smear-ripened cheese.</title>
        <authorList>
            <consortium name="US DOE Joint Genome Institute (JGI-PGF)"/>
            <person name="Walter F."/>
            <person name="Albersmeier A."/>
            <person name="Kalinowski J."/>
            <person name="Ruckert C."/>
        </authorList>
    </citation>
    <scope>NUCLEOTIDE SEQUENCE</scope>
    <source>
        <strain evidence="2">CGMCC 1.15360</strain>
    </source>
</reference>
<evidence type="ECO:0000259" key="1">
    <source>
        <dbReference type="Pfam" id="PF13439"/>
    </source>
</evidence>
<reference evidence="2" key="2">
    <citation type="submission" date="2020-09" db="EMBL/GenBank/DDBJ databases">
        <authorList>
            <person name="Sun Q."/>
            <person name="Zhou Y."/>
        </authorList>
    </citation>
    <scope>NUCLEOTIDE SEQUENCE</scope>
    <source>
        <strain evidence="2">CGMCC 1.15360</strain>
    </source>
</reference>
<dbReference type="PANTHER" id="PTHR12526">
    <property type="entry name" value="GLYCOSYLTRANSFERASE"/>
    <property type="match status" value="1"/>
</dbReference>
<evidence type="ECO:0000313" key="2">
    <source>
        <dbReference type="EMBL" id="GGD67683.1"/>
    </source>
</evidence>
<dbReference type="PANTHER" id="PTHR12526:SF635">
    <property type="entry name" value="GLYCOSYL TRANSFERASE GROUP 1"/>
    <property type="match status" value="1"/>
</dbReference>
<organism evidence="2 3">
    <name type="scientific">Croceicoccus mobilis</name>
    <dbReference type="NCBI Taxonomy" id="1703339"/>
    <lineage>
        <taxon>Bacteria</taxon>
        <taxon>Pseudomonadati</taxon>
        <taxon>Pseudomonadota</taxon>
        <taxon>Alphaproteobacteria</taxon>
        <taxon>Sphingomonadales</taxon>
        <taxon>Erythrobacteraceae</taxon>
        <taxon>Croceicoccus</taxon>
    </lineage>
</organism>
<dbReference type="SUPFAM" id="SSF53756">
    <property type="entry name" value="UDP-Glycosyltransferase/glycogen phosphorylase"/>
    <property type="match status" value="1"/>
</dbReference>
<comment type="caution">
    <text evidence="2">The sequence shown here is derived from an EMBL/GenBank/DDBJ whole genome shotgun (WGS) entry which is preliminary data.</text>
</comment>
<dbReference type="AlphaFoldDB" id="A0A917DSS7"/>
<dbReference type="InterPro" id="IPR028098">
    <property type="entry name" value="Glyco_trans_4-like_N"/>
</dbReference>
<dbReference type="GO" id="GO:0016757">
    <property type="term" value="F:glycosyltransferase activity"/>
    <property type="evidence" value="ECO:0007669"/>
    <property type="project" value="UniProtKB-ARBA"/>
</dbReference>
<accession>A0A917DSS7</accession>
<protein>
    <recommendedName>
        <fullName evidence="1">Glycosyltransferase subfamily 4-like N-terminal domain-containing protein</fullName>
    </recommendedName>
</protein>
<dbReference type="Pfam" id="PF13439">
    <property type="entry name" value="Glyco_transf_4"/>
    <property type="match status" value="1"/>
</dbReference>
<feature type="domain" description="Glycosyltransferase subfamily 4-like N-terminal" evidence="1">
    <location>
        <begin position="41"/>
        <end position="189"/>
    </location>
</feature>
<dbReference type="Pfam" id="PF13692">
    <property type="entry name" value="Glyco_trans_1_4"/>
    <property type="match status" value="1"/>
</dbReference>
<proteinExistence type="predicted"/>
<dbReference type="CDD" id="cd03801">
    <property type="entry name" value="GT4_PimA-like"/>
    <property type="match status" value="1"/>
</dbReference>
<sequence>MKSLTSRTALPPMAGYGSVIDRLVMTDCRILFITRKWAPAMGGMETYSMRLSEALAKAYPTAVIALPGCSDGMPPSPWRLLAFPFSAALDVVAARYRPQVLHLADLAIWPLAALAVLCGRPTIAISAHGTDVAYHRRGGIRGRLYGAYLRLGASLLRNAAVIANSHATADVLRETGWHSVVVPLATDIEAPPANGTHNRRLLFAGRLIERKGCGWFIREVLPLVPDEIELDIAGTGWSDQEIAALNDRRVHFLGPLDKEALTAAYHTALAVVVPNIPMANGEYEGFGLVGAEAAAAGGLVLASDCDGLRDAVQNGVTGTLLAPADPMAWANAIRALDTLPETERCAQLARSQAQAKAIYSWDRVAGDTINAYPLIARTTEKANRQC</sequence>
<evidence type="ECO:0000313" key="3">
    <source>
        <dbReference type="Proteomes" id="UP000612349"/>
    </source>
</evidence>